<comment type="function">
    <text evidence="1">Involved in DNA recombination.</text>
</comment>
<dbReference type="InterPro" id="IPR003798">
    <property type="entry name" value="DNA_recombination_RmuC"/>
</dbReference>
<dbReference type="PANTHER" id="PTHR30563">
    <property type="entry name" value="DNA RECOMBINATION PROTEIN RMUC"/>
    <property type="match status" value="1"/>
</dbReference>
<feature type="coiled-coil region" evidence="6">
    <location>
        <begin position="74"/>
        <end position="137"/>
    </location>
</feature>
<proteinExistence type="inferred from homology"/>
<keyword evidence="8" id="KW-1133">Transmembrane helix</keyword>
<feature type="compositionally biased region" description="Basic and acidic residues" evidence="7">
    <location>
        <begin position="465"/>
        <end position="474"/>
    </location>
</feature>
<name>A0A9Q4AQS2_9HYPH</name>
<gene>
    <name evidence="9" type="ORF">NF348_16400</name>
</gene>
<keyword evidence="8" id="KW-0812">Transmembrane</keyword>
<comment type="similarity">
    <text evidence="2">Belongs to the RmuC family.</text>
</comment>
<reference evidence="9" key="1">
    <citation type="submission" date="2022-06" db="EMBL/GenBank/DDBJ databases">
        <title>Devosia sp. XJ19-45 genome assembly.</title>
        <authorList>
            <person name="Li B."/>
            <person name="Cai M."/>
            <person name="Nie G."/>
            <person name="Li W."/>
        </authorList>
    </citation>
    <scope>NUCLEOTIDE SEQUENCE</scope>
    <source>
        <strain evidence="9">XJ19-45</strain>
    </source>
</reference>
<protein>
    <recommendedName>
        <fullName evidence="3">DNA recombination protein RmuC homolog</fullName>
    </recommendedName>
</protein>
<evidence type="ECO:0000256" key="7">
    <source>
        <dbReference type="SAM" id="MobiDB-lite"/>
    </source>
</evidence>
<comment type="caution">
    <text evidence="9">The sequence shown here is derived from an EMBL/GenBank/DDBJ whole genome shotgun (WGS) entry which is preliminary data.</text>
</comment>
<dbReference type="AlphaFoldDB" id="A0A9Q4AQS2"/>
<evidence type="ECO:0000256" key="1">
    <source>
        <dbReference type="ARBA" id="ARBA00003416"/>
    </source>
</evidence>
<dbReference type="Pfam" id="PF02646">
    <property type="entry name" value="RmuC"/>
    <property type="match status" value="1"/>
</dbReference>
<sequence length="474" mass="52908">MRELDTIVFTLGEVPVTTAMALIAGGALLLILLVVWLVLSARANAYRAEQAARDASDGLRANFLEQIAGRDARIRDLEAQLERDRDRAADLLDTERDKSTGLLSELSAMRTRLDEQARQNEANLKRFTEARQQMTDEFKAIAGDVLRTHSETFTKQNREQVDVLLKPLNDKITEFHKNLVEDRSAMGERIRALAESNLQITTEAQNLTRALKGNSQTQGAWGEMILATILEQSGLREGEQYFTQQSHTGDDGQRLRTDVEILMPNGDRLVIDSKVSLTAFEAFVNSHEDDRDQHLRAHITSVRGHITTLGDKGYNRAAKSSLDYVMMFVPIESALATAIQHDAKLVEFGMGKGVMLTTPTTLMTVLRTVRNVWDIEKRHQNAEEIAERAGQLYDKVAGFLTSMDRLDGHLEKARTSFDEARNQLSSGRGNVVRQVEMLRELGAKSSKPIPAKWDGGSDEGPSLRLVKDEPGDLN</sequence>
<dbReference type="Proteomes" id="UP001060275">
    <property type="component" value="Unassembled WGS sequence"/>
</dbReference>
<dbReference type="PANTHER" id="PTHR30563:SF0">
    <property type="entry name" value="DNA RECOMBINATION PROTEIN RMUC"/>
    <property type="match status" value="1"/>
</dbReference>
<evidence type="ECO:0000313" key="9">
    <source>
        <dbReference type="EMBL" id="MCP8888694.1"/>
    </source>
</evidence>
<evidence type="ECO:0000313" key="10">
    <source>
        <dbReference type="Proteomes" id="UP001060275"/>
    </source>
</evidence>
<keyword evidence="5" id="KW-0233">DNA recombination</keyword>
<organism evidence="9 10">
    <name type="scientific">Devosia ureilytica</name>
    <dbReference type="NCBI Taxonomy" id="2952754"/>
    <lineage>
        <taxon>Bacteria</taxon>
        <taxon>Pseudomonadati</taxon>
        <taxon>Pseudomonadota</taxon>
        <taxon>Alphaproteobacteria</taxon>
        <taxon>Hyphomicrobiales</taxon>
        <taxon>Devosiaceae</taxon>
        <taxon>Devosia</taxon>
    </lineage>
</organism>
<evidence type="ECO:0000256" key="4">
    <source>
        <dbReference type="ARBA" id="ARBA00023054"/>
    </source>
</evidence>
<dbReference type="GO" id="GO:0006310">
    <property type="term" value="P:DNA recombination"/>
    <property type="evidence" value="ECO:0007669"/>
    <property type="project" value="UniProtKB-KW"/>
</dbReference>
<feature type="region of interest" description="Disordered" evidence="7">
    <location>
        <begin position="446"/>
        <end position="474"/>
    </location>
</feature>
<accession>A0A9Q4AQS2</accession>
<keyword evidence="4 6" id="KW-0175">Coiled coil</keyword>
<evidence type="ECO:0000256" key="5">
    <source>
        <dbReference type="ARBA" id="ARBA00023172"/>
    </source>
</evidence>
<dbReference type="EMBL" id="JAMWDU010000006">
    <property type="protein sequence ID" value="MCP8888694.1"/>
    <property type="molecule type" value="Genomic_DNA"/>
</dbReference>
<evidence type="ECO:0000256" key="2">
    <source>
        <dbReference type="ARBA" id="ARBA00009840"/>
    </source>
</evidence>
<keyword evidence="8" id="KW-0472">Membrane</keyword>
<evidence type="ECO:0000256" key="6">
    <source>
        <dbReference type="SAM" id="Coils"/>
    </source>
</evidence>
<feature type="transmembrane region" description="Helical" evidence="8">
    <location>
        <begin position="20"/>
        <end position="39"/>
    </location>
</feature>
<dbReference type="RefSeq" id="WP_254675932.1">
    <property type="nucleotide sequence ID" value="NZ_JAMWDU010000006.1"/>
</dbReference>
<evidence type="ECO:0000256" key="3">
    <source>
        <dbReference type="ARBA" id="ARBA00021840"/>
    </source>
</evidence>
<keyword evidence="10" id="KW-1185">Reference proteome</keyword>
<evidence type="ECO:0000256" key="8">
    <source>
        <dbReference type="SAM" id="Phobius"/>
    </source>
</evidence>